<evidence type="ECO:0000313" key="3">
    <source>
        <dbReference type="Proteomes" id="UP001230496"/>
    </source>
</evidence>
<dbReference type="KEGG" id="msaa:QYS49_38380"/>
<name>A0AA51RC98_9BACT</name>
<organism evidence="2 3">
    <name type="scientific">Marivirga salinarum</name>
    <dbReference type="NCBI Taxonomy" id="3059078"/>
    <lineage>
        <taxon>Bacteria</taxon>
        <taxon>Pseudomonadati</taxon>
        <taxon>Bacteroidota</taxon>
        <taxon>Cytophagia</taxon>
        <taxon>Cytophagales</taxon>
        <taxon>Marivirgaceae</taxon>
        <taxon>Marivirga</taxon>
    </lineage>
</organism>
<protein>
    <recommendedName>
        <fullName evidence="4">TonB-dependent receptor plug domain-containing protein</fullName>
    </recommendedName>
</protein>
<reference evidence="2 3" key="1">
    <citation type="submission" date="2023-08" db="EMBL/GenBank/DDBJ databases">
        <title>Comparative genomics and taxonomic characterization of three novel marine species of genus Marivirga.</title>
        <authorList>
            <person name="Muhammad N."/>
            <person name="Kim S.-G."/>
        </authorList>
    </citation>
    <scope>NUCLEOTIDE SEQUENCE [LARGE SCALE GENOMIC DNA]</scope>
    <source>
        <strain evidence="2 3">BDSF4-3</strain>
    </source>
</reference>
<gene>
    <name evidence="2" type="ORF">QYS49_38380</name>
</gene>
<evidence type="ECO:0000313" key="2">
    <source>
        <dbReference type="EMBL" id="WMN11448.1"/>
    </source>
</evidence>
<keyword evidence="3" id="KW-1185">Reference proteome</keyword>
<sequence>MKITALILFTSSIILGANSMALAQANESVLLTLDKPFYVAGDSVHFTSYLMNEKDEKLGGLSSIYYVKIYNESLDEIVDFSGRAIDGYGSGVIQLPNNLNSDTYLIVAYTNWMLQHNQRSFFKKPIKIFGNEVYKSDEQIKMNPSESIQIWPEGGGIVNDFANKIGYQLNIENSEPNQKIEGYLVDHTADTLLRFKPQSEQIGFFSFVPQASYTYRICFNIGGKWISQELGQYRDRRSTIKLMDSDKEKLLIYGLSNKEIVNQEYTLVVSHNDAPYLKGKQQFDGNSIAFTIPKKSLKNGLNLIQLYDQNMTLSASKSYIYLEKQSAVLIDLQDSTFKNHSHIKIPLEVFISDSSEYITSISIRSKELYLQGELNSKPSYQEFTRLLTNSDLMLLSELLNQEKDLIQSFLLAMDNDESFTKPTEKGALQKINPPEQHIDFKDINGKLIWLDEAPIAGNCYIICSVSNATEASLYSTDIDENGNFNFIIDRPKEDAKIIVKPIFKDKQVPFELSVHHIEPIIKEVDFKLTFNAETEQVNQLIIKTNENNVINRNYNLLLKGKNTSQSNLSTFFDSYDTELDLKEYIELNSFAEVCKELIPGIKISEINGEARINLKKMEASGFQSQPMKEQPFMIIDGVPISNSQIITELPVLSIDYIRLVNREVYINDLLFHGVLEISTREGDYLSDNLNSDSLYFENYQVAVFNQKTFNFSNEVTENKRIPSFNPLTYWNPKFILSNKTKYIELNSGDDIGDFLIEINGVNKKGNTFSFLGEIQITQKSTQ</sequence>
<dbReference type="RefSeq" id="WP_308348678.1">
    <property type="nucleotide sequence ID" value="NZ_CP129971.1"/>
</dbReference>
<keyword evidence="1" id="KW-0732">Signal</keyword>
<dbReference type="AlphaFoldDB" id="A0AA51RC98"/>
<dbReference type="Proteomes" id="UP001230496">
    <property type="component" value="Chromosome"/>
</dbReference>
<dbReference type="EMBL" id="CP129971">
    <property type="protein sequence ID" value="WMN11448.1"/>
    <property type="molecule type" value="Genomic_DNA"/>
</dbReference>
<proteinExistence type="predicted"/>
<evidence type="ECO:0008006" key="4">
    <source>
        <dbReference type="Google" id="ProtNLM"/>
    </source>
</evidence>
<feature type="chain" id="PRO_5041343000" description="TonB-dependent receptor plug domain-containing protein" evidence="1">
    <location>
        <begin position="24"/>
        <end position="782"/>
    </location>
</feature>
<accession>A0AA51RC98</accession>
<feature type="signal peptide" evidence="1">
    <location>
        <begin position="1"/>
        <end position="23"/>
    </location>
</feature>
<evidence type="ECO:0000256" key="1">
    <source>
        <dbReference type="SAM" id="SignalP"/>
    </source>
</evidence>